<protein>
    <submittedName>
        <fullName evidence="1">Uncharacterized protein</fullName>
    </submittedName>
</protein>
<organism evidence="1">
    <name type="scientific">Candidatus Shikimatogenerans sp. Tder</name>
    <dbReference type="NCBI Taxonomy" id="3158566"/>
    <lineage>
        <taxon>Bacteria</taxon>
        <taxon>Pseudomonadati</taxon>
        <taxon>Bacteroidota</taxon>
        <taxon>Flavobacteriia</taxon>
        <taxon>Flavobacteriales</taxon>
        <taxon>Candidatus Shikimatogenerans</taxon>
    </lineage>
</organism>
<sequence>MHNEINLLFGAIQRLNMNNIKNIGVIHRGCYNINNNIYYRNFIE</sequence>
<dbReference type="EMBL" id="CP157895">
    <property type="protein sequence ID" value="XBT18486.1"/>
    <property type="molecule type" value="Genomic_DNA"/>
</dbReference>
<name>A0AAU7QT26_9FLAO</name>
<dbReference type="AlphaFoldDB" id="A0AAU7QT26"/>
<evidence type="ECO:0000313" key="1">
    <source>
        <dbReference type="EMBL" id="XBT18486.1"/>
    </source>
</evidence>
<reference evidence="1" key="1">
    <citation type="submission" date="2024-06" db="EMBL/GenBank/DDBJ databases">
        <title>Diversity, functionality, and evolutionary history of bacterial symbionts in false click beetles (Coleoptera, Throscidae).</title>
        <authorList>
            <person name="Wierz J.C."/>
            <person name="Malm H."/>
            <person name="Kaltenpoth M."/>
            <person name="Engl T."/>
        </authorList>
    </citation>
    <scope>NUCLEOTIDE SEQUENCE</scope>
    <source>
        <strain evidence="1">Tder</strain>
    </source>
</reference>
<proteinExistence type="predicted"/>
<gene>
    <name evidence="1" type="ORF">ABNO82_00915</name>
</gene>
<accession>A0AAU7QT26</accession>